<dbReference type="GO" id="GO:0006508">
    <property type="term" value="P:proteolysis"/>
    <property type="evidence" value="ECO:0007669"/>
    <property type="project" value="UniProtKB-KW"/>
</dbReference>
<feature type="compositionally biased region" description="Basic and acidic residues" evidence="5">
    <location>
        <begin position="51"/>
        <end position="62"/>
    </location>
</feature>
<keyword evidence="6" id="KW-0812">Transmembrane</keyword>
<feature type="active site" description="Proton donor/acceptor" evidence="4">
    <location>
        <position position="165"/>
    </location>
</feature>
<dbReference type="Gene3D" id="2.40.260.10">
    <property type="entry name" value="Sortase"/>
    <property type="match status" value="1"/>
</dbReference>
<comment type="caution">
    <text evidence="7">The sequence shown here is derived from an EMBL/GenBank/DDBJ whole genome shotgun (WGS) entry which is preliminary data.</text>
</comment>
<dbReference type="InterPro" id="IPR005754">
    <property type="entry name" value="Sortase"/>
</dbReference>
<organism evidence="7 8">
    <name type="scientific">Enterococcus faecalis ATCC 6055</name>
    <dbReference type="NCBI Taxonomy" id="1169311"/>
    <lineage>
        <taxon>Bacteria</taxon>
        <taxon>Bacillati</taxon>
        <taxon>Bacillota</taxon>
        <taxon>Bacilli</taxon>
        <taxon>Lactobacillales</taxon>
        <taxon>Enterococcaceae</taxon>
        <taxon>Enterococcus</taxon>
    </lineage>
</organism>
<sequence length="244" mass="26710">MKTWLKKNKYLVGAIGFGMIAIFCFFFANLNQKEEFTREAKTLLSSGLEEAKKPKKQVETKTSKTNSSQPEAVTGAEIPVAPEETALPTGVALSEGERPTVETLQEAQKDFEQVKDDILGTIRIASIGLEMPILEGDSFEKMLYGACTVLPKQTMGKGNYTLAAHNAGVDGLMFSSLGNVAVGETITLKDRSGHVYNYKVKEQRHVNMTDTSILNLTRKPTLTLITCDQATKTDGRIVVIAEMV</sequence>
<keyword evidence="6" id="KW-1133">Transmembrane helix</keyword>
<gene>
    <name evidence="7" type="ORF">WOU_02098</name>
</gene>
<name>R3I103_ENTFL</name>
<keyword evidence="1" id="KW-0645">Protease</keyword>
<reference evidence="7 8" key="1">
    <citation type="submission" date="2013-02" db="EMBL/GenBank/DDBJ databases">
        <title>The Genome Sequence of Enterococcus faecalis ATCC_6055.</title>
        <authorList>
            <consortium name="The Broad Institute Genome Sequencing Platform"/>
            <consortium name="The Broad Institute Genome Sequencing Center for Infectious Disease"/>
            <person name="Earl A.M."/>
            <person name="Gilmore M.S."/>
            <person name="Lebreton F."/>
            <person name="Walker B."/>
            <person name="Young S.K."/>
            <person name="Zeng Q."/>
            <person name="Gargeya S."/>
            <person name="Fitzgerald M."/>
            <person name="Haas B."/>
            <person name="Abouelleil A."/>
            <person name="Alvarado L."/>
            <person name="Arachchi H.M."/>
            <person name="Berlin A.M."/>
            <person name="Chapman S.B."/>
            <person name="Dewar J."/>
            <person name="Goldberg J."/>
            <person name="Griggs A."/>
            <person name="Gujja S."/>
            <person name="Hansen M."/>
            <person name="Howarth C."/>
            <person name="Imamovic A."/>
            <person name="Larimer J."/>
            <person name="McCowan C."/>
            <person name="Murphy C."/>
            <person name="Neiman D."/>
            <person name="Pearson M."/>
            <person name="Priest M."/>
            <person name="Roberts A."/>
            <person name="Saif S."/>
            <person name="Shea T."/>
            <person name="Sisk P."/>
            <person name="Sykes S."/>
            <person name="Wortman J."/>
            <person name="Nusbaum C."/>
            <person name="Birren B."/>
        </authorList>
    </citation>
    <scope>NUCLEOTIDE SEQUENCE [LARGE SCALE GENOMIC DNA]</scope>
    <source>
        <strain evidence="7 8">ATCC 6055</strain>
    </source>
</reference>
<feature type="region of interest" description="Disordered" evidence="5">
    <location>
        <begin position="51"/>
        <end position="74"/>
    </location>
</feature>
<evidence type="ECO:0000313" key="8">
    <source>
        <dbReference type="Proteomes" id="UP000013638"/>
    </source>
</evidence>
<dbReference type="EMBL" id="ASDZ01000027">
    <property type="protein sequence ID" value="EOK11353.1"/>
    <property type="molecule type" value="Genomic_DNA"/>
</dbReference>
<evidence type="ECO:0000256" key="4">
    <source>
        <dbReference type="PIRSR" id="PIRSR605754-1"/>
    </source>
</evidence>
<keyword evidence="6" id="KW-0472">Membrane</keyword>
<keyword evidence="2" id="KW-0378">Hydrolase</keyword>
<keyword evidence="3" id="KW-0788">Thiol protease</keyword>
<evidence type="ECO:0000256" key="5">
    <source>
        <dbReference type="SAM" id="MobiDB-lite"/>
    </source>
</evidence>
<dbReference type="Proteomes" id="UP000013638">
    <property type="component" value="Unassembled WGS sequence"/>
</dbReference>
<evidence type="ECO:0000256" key="1">
    <source>
        <dbReference type="ARBA" id="ARBA00022670"/>
    </source>
</evidence>
<evidence type="ECO:0000313" key="7">
    <source>
        <dbReference type="EMBL" id="EOK11353.1"/>
    </source>
</evidence>
<dbReference type="PATRIC" id="fig|1169311.3.peg.2070"/>
<evidence type="ECO:0000256" key="6">
    <source>
        <dbReference type="SAM" id="Phobius"/>
    </source>
</evidence>
<dbReference type="HOGENOM" id="CLU_1193321_0_0_9"/>
<dbReference type="AlphaFoldDB" id="R3I103"/>
<protein>
    <submittedName>
        <fullName evidence="7">Sortase</fullName>
    </submittedName>
</protein>
<feature type="transmembrane region" description="Helical" evidence="6">
    <location>
        <begin position="12"/>
        <end position="30"/>
    </location>
</feature>
<dbReference type="GO" id="GO:0008234">
    <property type="term" value="F:cysteine-type peptidase activity"/>
    <property type="evidence" value="ECO:0007669"/>
    <property type="project" value="UniProtKB-KW"/>
</dbReference>
<dbReference type="SUPFAM" id="SSF63817">
    <property type="entry name" value="Sortase"/>
    <property type="match status" value="1"/>
</dbReference>
<dbReference type="RefSeq" id="WP_010828927.1">
    <property type="nucleotide sequence ID" value="NZ_KB944862.1"/>
</dbReference>
<accession>R3I103</accession>
<dbReference type="InterPro" id="IPR042007">
    <property type="entry name" value="Sortase_A"/>
</dbReference>
<dbReference type="Pfam" id="PF04203">
    <property type="entry name" value="Sortase"/>
    <property type="match status" value="1"/>
</dbReference>
<dbReference type="CDD" id="cd06165">
    <property type="entry name" value="Sortase_A"/>
    <property type="match status" value="1"/>
</dbReference>
<dbReference type="NCBIfam" id="TIGR01076">
    <property type="entry name" value="sortase_fam"/>
    <property type="match status" value="1"/>
</dbReference>
<evidence type="ECO:0000256" key="2">
    <source>
        <dbReference type="ARBA" id="ARBA00022801"/>
    </source>
</evidence>
<proteinExistence type="predicted"/>
<feature type="active site" description="Acyl-thioester intermediate" evidence="4">
    <location>
        <position position="227"/>
    </location>
</feature>
<dbReference type="InterPro" id="IPR023365">
    <property type="entry name" value="Sortase_dom-sf"/>
</dbReference>
<evidence type="ECO:0000256" key="3">
    <source>
        <dbReference type="ARBA" id="ARBA00022807"/>
    </source>
</evidence>